<name>A0ABU2AZY9_9MICC</name>
<gene>
    <name evidence="1" type="ORF">J2S62_001179</name>
</gene>
<sequence length="32" mass="3450">MGLLMPTAGRFFFLEDPARCGVDEFATDAALS</sequence>
<proteinExistence type="predicted"/>
<keyword evidence="2" id="KW-1185">Reference proteome</keyword>
<comment type="caution">
    <text evidence="1">The sequence shown here is derived from an EMBL/GenBank/DDBJ whole genome shotgun (WGS) entry which is preliminary data.</text>
</comment>
<dbReference type="Proteomes" id="UP001183794">
    <property type="component" value="Unassembled WGS sequence"/>
</dbReference>
<evidence type="ECO:0000313" key="2">
    <source>
        <dbReference type="Proteomes" id="UP001183794"/>
    </source>
</evidence>
<accession>A0ABU2AZY9</accession>
<reference evidence="1 2" key="1">
    <citation type="submission" date="2023-07" db="EMBL/GenBank/DDBJ databases">
        <title>Sequencing the genomes of 1000 actinobacteria strains.</title>
        <authorList>
            <person name="Klenk H.-P."/>
        </authorList>
    </citation>
    <scope>NUCLEOTIDE SEQUENCE [LARGE SCALE GENOMIC DNA]</scope>
    <source>
        <strain evidence="1 2">DSM 22966</strain>
    </source>
</reference>
<dbReference type="EMBL" id="JAVDYJ010000001">
    <property type="protein sequence ID" value="MDR7346922.1"/>
    <property type="molecule type" value="Genomic_DNA"/>
</dbReference>
<protein>
    <submittedName>
        <fullName evidence="1">Uncharacterized protein</fullName>
    </submittedName>
</protein>
<organism evidence="1 2">
    <name type="scientific">Enteractinococcus fodinae</name>
    <dbReference type="NCBI Taxonomy" id="684663"/>
    <lineage>
        <taxon>Bacteria</taxon>
        <taxon>Bacillati</taxon>
        <taxon>Actinomycetota</taxon>
        <taxon>Actinomycetes</taxon>
        <taxon>Micrococcales</taxon>
        <taxon>Micrococcaceae</taxon>
    </lineage>
</organism>
<evidence type="ECO:0000313" key="1">
    <source>
        <dbReference type="EMBL" id="MDR7346922.1"/>
    </source>
</evidence>